<comment type="caution">
    <text evidence="6">The sequence shown here is derived from an EMBL/GenBank/DDBJ whole genome shotgun (WGS) entry which is preliminary data.</text>
</comment>
<feature type="domain" description="Sulfatase N-terminal" evidence="5">
    <location>
        <begin position="38"/>
        <end position="348"/>
    </location>
</feature>
<dbReference type="InterPro" id="IPR000917">
    <property type="entry name" value="Sulfatase_N"/>
</dbReference>
<reference evidence="6 7" key="1">
    <citation type="submission" date="2021-01" db="EMBL/GenBank/DDBJ databases">
        <title>Carboxyliciviraga sp.nov., isolated from coastal sediments.</title>
        <authorList>
            <person name="Lu D."/>
            <person name="Zhang T."/>
        </authorList>
    </citation>
    <scope>NUCLEOTIDE SEQUENCE [LARGE SCALE GENOMIC DNA]</scope>
    <source>
        <strain evidence="6 7">N1Y132</strain>
    </source>
</reference>
<dbReference type="Proteomes" id="UP000605676">
    <property type="component" value="Unassembled WGS sequence"/>
</dbReference>
<keyword evidence="4" id="KW-0106">Calcium</keyword>
<dbReference type="CDD" id="cd16144">
    <property type="entry name" value="ARS_like"/>
    <property type="match status" value="1"/>
</dbReference>
<organism evidence="6 7">
    <name type="scientific">Carboxylicivirga marina</name>
    <dbReference type="NCBI Taxonomy" id="2800988"/>
    <lineage>
        <taxon>Bacteria</taxon>
        <taxon>Pseudomonadati</taxon>
        <taxon>Bacteroidota</taxon>
        <taxon>Bacteroidia</taxon>
        <taxon>Marinilabiliales</taxon>
        <taxon>Marinilabiliaceae</taxon>
        <taxon>Carboxylicivirga</taxon>
    </lineage>
</organism>
<dbReference type="InterPro" id="IPR024607">
    <property type="entry name" value="Sulfatase_CS"/>
</dbReference>
<dbReference type="PROSITE" id="PS51257">
    <property type="entry name" value="PROKAR_LIPOPROTEIN"/>
    <property type="match status" value="1"/>
</dbReference>
<accession>A0ABS1HPY4</accession>
<dbReference type="Pfam" id="PF00884">
    <property type="entry name" value="Sulfatase"/>
    <property type="match status" value="1"/>
</dbReference>
<dbReference type="Gene3D" id="3.30.1120.10">
    <property type="match status" value="1"/>
</dbReference>
<evidence type="ECO:0000313" key="7">
    <source>
        <dbReference type="Proteomes" id="UP000605676"/>
    </source>
</evidence>
<keyword evidence="7" id="KW-1185">Reference proteome</keyword>
<comment type="similarity">
    <text evidence="1">Belongs to the sulfatase family.</text>
</comment>
<dbReference type="SUPFAM" id="SSF53649">
    <property type="entry name" value="Alkaline phosphatase-like"/>
    <property type="match status" value="1"/>
</dbReference>
<dbReference type="PROSITE" id="PS00149">
    <property type="entry name" value="SULFATASE_2"/>
    <property type="match status" value="1"/>
</dbReference>
<keyword evidence="2" id="KW-0479">Metal-binding</keyword>
<dbReference type="Gene3D" id="3.40.720.10">
    <property type="entry name" value="Alkaline Phosphatase, subunit A"/>
    <property type="match status" value="1"/>
</dbReference>
<keyword evidence="3" id="KW-0378">Hydrolase</keyword>
<evidence type="ECO:0000259" key="5">
    <source>
        <dbReference type="Pfam" id="PF00884"/>
    </source>
</evidence>
<evidence type="ECO:0000256" key="4">
    <source>
        <dbReference type="ARBA" id="ARBA00022837"/>
    </source>
</evidence>
<protein>
    <submittedName>
        <fullName evidence="6">Sulfatase</fullName>
    </submittedName>
</protein>
<dbReference type="EMBL" id="JAENRR010000088">
    <property type="protein sequence ID" value="MBK3519737.1"/>
    <property type="molecule type" value="Genomic_DNA"/>
</dbReference>
<gene>
    <name evidence="6" type="ORF">JIV24_20520</name>
</gene>
<dbReference type="PROSITE" id="PS00523">
    <property type="entry name" value="SULFATASE_1"/>
    <property type="match status" value="1"/>
</dbReference>
<evidence type="ECO:0000256" key="3">
    <source>
        <dbReference type="ARBA" id="ARBA00022801"/>
    </source>
</evidence>
<proteinExistence type="inferred from homology"/>
<evidence type="ECO:0000313" key="6">
    <source>
        <dbReference type="EMBL" id="MBK3519737.1"/>
    </source>
</evidence>
<dbReference type="RefSeq" id="WP_200466956.1">
    <property type="nucleotide sequence ID" value="NZ_JAENRR010000088.1"/>
</dbReference>
<sequence length="471" mass="53186">MKFKNFITQTLSILTFSGIMMGCGASQHKQNTAENKRPNVIILFSDDAGYADFSMNGNQLIKTPNIDAIAKNGITFTNGYVSGPVCSPSRAGLMTGRYQQRFGHECNLGGNYTKVDEELLGLPIGELTIADLMKQSGYRTGMIGKWHLGEKQQFHPCNRGFDYFFGMLGGSSAYHAGKASSIIRNFEQVNYKALPYLTDAFGDEACNFIDENKDHPFFLYVSFNAPHTPMHARPDYLTEAKSLFETEQRAVNAAMTRSLDDNVGKVMTKLKQLDLDDNTLVFFTNDNGGAMPYNASCNDPFSGTKGTFLEGGIHVPFLAQWPDVIPAGTKYNQPVITLDILPTSIAVARGKCPSDREYDGVNLLPYITQKSNHIPHSVLYWRLQHHGAIRKGDWKLIWFDDKAPCLYNLDTDISEQTDLAEEYPLKTKELLDDFNRWQEELQAPIWESDPKWKEHSRQRYDQSYVNSLKKR</sequence>
<evidence type="ECO:0000256" key="2">
    <source>
        <dbReference type="ARBA" id="ARBA00022723"/>
    </source>
</evidence>
<name>A0ABS1HPY4_9BACT</name>
<dbReference type="PANTHER" id="PTHR42693">
    <property type="entry name" value="ARYLSULFATASE FAMILY MEMBER"/>
    <property type="match status" value="1"/>
</dbReference>
<dbReference type="InterPro" id="IPR017850">
    <property type="entry name" value="Alkaline_phosphatase_core_sf"/>
</dbReference>
<dbReference type="InterPro" id="IPR050738">
    <property type="entry name" value="Sulfatase"/>
</dbReference>
<evidence type="ECO:0000256" key="1">
    <source>
        <dbReference type="ARBA" id="ARBA00008779"/>
    </source>
</evidence>
<dbReference type="PANTHER" id="PTHR42693:SF53">
    <property type="entry name" value="ENDO-4-O-SULFATASE"/>
    <property type="match status" value="1"/>
</dbReference>